<sequence length="563" mass="62270">MPEYDYKFRTISEYNYTHPTPTLWQAWHEAYFRRITGVLHADGEHVRLFESGDATYMFSSPENIWNCMALAAVTMEVVPGNKTVDPVSLKKMDDQFDLGGSLEAFDKLHVLMRVRRCFWQSCSDSKYGNCTEDLENFRCSPVSPDNIQDFSRVINHAYCGKANLGVDADIAGPGILVAYMVQIALVLILAGLFWVTYQPLNRLKTATRQSFGASGRASTLETRNEVLDSKHANRVTLAVHSTISELQEAQTAFGLTIGVIFLCAFGGGGRLELANVSSVLSYSVNHDIAFGLLVVGTCSIAFLQPCRQRVGKHGKSRWASMVPMLASWLLMIIAHDLKTKGSWADPEHLIEILRENAAVEGCGNNPGPMSFCLGPLLQGPDESERVFKMTTRLAPAVHVLLPIVLFEEWVIKLREKPESKISRFFSGRFCQVLSRILLTANLLMLILCLVEVVKAFKKIQEINGGQYSWGFGQLVAMAVWIPVVANFLTFLIVGTEKGTEARIHRQLQVSRVGTLVMTGQGRSGENGSDEAQSFPLLAALPSTTSIQVVENKAAVTPLNTDRS</sequence>
<comment type="caution">
    <text evidence="1">The sequence shown here is derived from an EMBL/GenBank/DDBJ whole genome shotgun (WGS) entry which is preliminary data.</text>
</comment>
<evidence type="ECO:0000313" key="2">
    <source>
        <dbReference type="Proteomes" id="UP001065298"/>
    </source>
</evidence>
<protein>
    <submittedName>
        <fullName evidence="1">Uncharacterized protein</fullName>
    </submittedName>
</protein>
<name>A0ACC0QH78_9HYPO</name>
<dbReference type="Proteomes" id="UP001065298">
    <property type="component" value="Chromosome 11"/>
</dbReference>
<evidence type="ECO:0000313" key="1">
    <source>
        <dbReference type="EMBL" id="KAI8652695.1"/>
    </source>
</evidence>
<organism evidence="1 2">
    <name type="scientific">Fusarium keratoplasticum</name>
    <dbReference type="NCBI Taxonomy" id="1328300"/>
    <lineage>
        <taxon>Eukaryota</taxon>
        <taxon>Fungi</taxon>
        <taxon>Dikarya</taxon>
        <taxon>Ascomycota</taxon>
        <taxon>Pezizomycotina</taxon>
        <taxon>Sordariomycetes</taxon>
        <taxon>Hypocreomycetidae</taxon>
        <taxon>Hypocreales</taxon>
        <taxon>Nectriaceae</taxon>
        <taxon>Fusarium</taxon>
        <taxon>Fusarium solani species complex</taxon>
    </lineage>
</organism>
<accession>A0ACC0QH78</accession>
<gene>
    <name evidence="1" type="ORF">NCS57_01334300</name>
</gene>
<proteinExistence type="predicted"/>
<dbReference type="EMBL" id="CM046513">
    <property type="protein sequence ID" value="KAI8652695.1"/>
    <property type="molecule type" value="Genomic_DNA"/>
</dbReference>
<keyword evidence="2" id="KW-1185">Reference proteome</keyword>
<reference evidence="1" key="1">
    <citation type="submission" date="2022-06" db="EMBL/GenBank/DDBJ databases">
        <title>Fusarium solani species complex genomes reveal bases of compartmentalisation and animal pathogenesis.</title>
        <authorList>
            <person name="Tsai I.J."/>
        </authorList>
    </citation>
    <scope>NUCLEOTIDE SEQUENCE</scope>
    <source>
        <strain evidence="1">Fu6.1</strain>
    </source>
</reference>